<dbReference type="NCBIfam" id="TIGR01965">
    <property type="entry name" value="VCBS_repeat"/>
    <property type="match status" value="1"/>
</dbReference>
<feature type="repeat" description="NHL" evidence="3">
    <location>
        <begin position="211"/>
        <end position="301"/>
    </location>
</feature>
<dbReference type="InterPro" id="IPR001258">
    <property type="entry name" value="NHL_repeat"/>
</dbReference>
<dbReference type="Gene3D" id="2.120.10.30">
    <property type="entry name" value="TolB, C-terminal domain"/>
    <property type="match status" value="1"/>
</dbReference>
<dbReference type="InterPro" id="IPR011042">
    <property type="entry name" value="6-blade_b-propeller_TolB-like"/>
</dbReference>
<feature type="domain" description="HYR" evidence="4">
    <location>
        <begin position="908"/>
        <end position="989"/>
    </location>
</feature>
<dbReference type="EMBL" id="LT629745">
    <property type="protein sequence ID" value="SDR67805.1"/>
    <property type="molecule type" value="Genomic_DNA"/>
</dbReference>
<dbReference type="NCBIfam" id="TIGR04183">
    <property type="entry name" value="Por_Secre_tail"/>
    <property type="match status" value="1"/>
</dbReference>
<evidence type="ECO:0000259" key="4">
    <source>
        <dbReference type="PROSITE" id="PS50825"/>
    </source>
</evidence>
<feature type="repeat" description="NHL" evidence="3">
    <location>
        <begin position="164"/>
        <end position="195"/>
    </location>
</feature>
<name>A0A1H1L1B8_9FLAO</name>
<dbReference type="AlphaFoldDB" id="A0A1H1L1B8"/>
<sequence>MISTADTCYFKRSSLMKAVTFIFFLFYFSGNVFGQHVTITSPQSPGPTSTSPIEVLLTFEDAVNNSISGKLNLNNASINSEERLIPGFEHFASENFPTVPITANIGDYFGQGFPPINEYVQGKLKNVIVAFDVNSNNDIIYLTYGNGVFRYRPGQSDVKLINDEFESPIDLAIDNEDRIVVADAEAYAVKVYYSDYNGSNNLLYTIGGAQGKDGNEFYGPTGLAITNDNLLYVADAFTGSDPMGLDQVKIYKLEATNAPFQRRYGNDQLDDPFRIAVDNHGVVYVSDSGGNNGRIQIFSATDEYVNTIGNQSNRSPASLIVDEFGYIYSVDYQGDINFSDIFQDPESFLNKYDEIKQNDYPVIVYNKVDQNYDTSEIEQLQNNLNLPVDVSLNTCQNILVLDLELGGYADLDALDVDASLDFDVEKFKRNDQFKLLIDPNIQGEVKLGLQDTDFFICDPQPEGEFSIVYETEDSNNAPTAVSDAYTVLENETLTEPAPGILNNDTDPDDDTLTAILQTDVSNGTLTLNSNGSFTYTPDPDYTGPDSFTYLANDGELNSNIVTVSITVNPEPNQAPTAVADSYTVLENETLTESAPGILNNDTDPDDDTLTAVLQTDVSNGTLTLNSNGSFTYTPDPDYTGTDSFTYLANDGELNSNEVSVSITVESDTSQPPEAKCIPIEIFLDTEGNAETTAEIISNGNDDMILELDRTLFTCDDLGENTVTLTVTDPETGLSDSCSTTVVVLDQIAPTFENCSNRNLSITIAEGSFWNLQDFRDDFTATDNCDGDLEYTQDPEPGTPINETTDVAVRVTDGSGNTKSCLFTIDVTIVQGNDLIINCPGDVTIFADENCEYRVPDLSEAIDVSNEEAIIEQSLEINSIFDNNVDPYVRVTATFEGESVFCDIYLTPKDEVDPVIECPADETINLGDGESYTLPDYTAITEATDNCGEVTITQQPTAGTEITEDVEVVVTARDSAGNTTSCDFQVNIVREGEISISCPEDITAAWDENCEFVLPDYTAQAGINSNGEFEIMQTPAPGTIITAAETEVTISASDNNSNDSCNFILSLEDNTPPALNLKNTSAAIGSDGIALISFADIDNGSFDNCDAEVNYVLSKLTYTCKNLGENLVQVSAEDSNGNISTGTAVVTITDEQGFCDDPVIGSEYIFIYPNPNIGSFKIATPADVVIERVEVFDHRGRFIAAKDFESTVTEYSMNLGPLQEAVYVLKIVTNEKTFTKRFIFKY</sequence>
<evidence type="ECO:0000313" key="5">
    <source>
        <dbReference type="EMBL" id="SDR67805.1"/>
    </source>
</evidence>
<dbReference type="InterPro" id="IPR010221">
    <property type="entry name" value="VCBS_dom"/>
</dbReference>
<dbReference type="STRING" id="1250231.SAMN04488552_0443"/>
<dbReference type="Pfam" id="PF17963">
    <property type="entry name" value="Big_9"/>
    <property type="match status" value="2"/>
</dbReference>
<reference evidence="5 6" key="1">
    <citation type="submission" date="2016-10" db="EMBL/GenBank/DDBJ databases">
        <authorList>
            <person name="Varghese N."/>
            <person name="Submissions S."/>
        </authorList>
    </citation>
    <scope>NUCLEOTIDE SEQUENCE [LARGE SCALE GENOMIC DNA]</scope>
    <source>
        <strain evidence="5 6">Mar_2010_102</strain>
    </source>
</reference>
<dbReference type="Proteomes" id="UP000198858">
    <property type="component" value="Chromosome I"/>
</dbReference>
<proteinExistence type="predicted"/>
<feature type="domain" description="HYR" evidence="4">
    <location>
        <begin position="744"/>
        <end position="828"/>
    </location>
</feature>
<dbReference type="InterPro" id="IPR003410">
    <property type="entry name" value="HYR_dom"/>
</dbReference>
<dbReference type="CDD" id="cd05819">
    <property type="entry name" value="NHL"/>
    <property type="match status" value="1"/>
</dbReference>
<protein>
    <submittedName>
        <fullName evidence="5">Por secretion system C-terminal sorting domain-containing protein</fullName>
    </submittedName>
</protein>
<keyword evidence="6" id="KW-1185">Reference proteome</keyword>
<evidence type="ECO:0000256" key="3">
    <source>
        <dbReference type="PROSITE-ProRule" id="PRU00504"/>
    </source>
</evidence>
<keyword evidence="2" id="KW-0677">Repeat</keyword>
<gene>
    <name evidence="5" type="ORF">SAMN04488552_0443</name>
</gene>
<dbReference type="Pfam" id="PF18962">
    <property type="entry name" value="Por_Secre_tail"/>
    <property type="match status" value="1"/>
</dbReference>
<dbReference type="Gene3D" id="2.60.40.2810">
    <property type="match status" value="1"/>
</dbReference>
<evidence type="ECO:0000256" key="2">
    <source>
        <dbReference type="ARBA" id="ARBA00022737"/>
    </source>
</evidence>
<dbReference type="NCBIfam" id="NF012211">
    <property type="entry name" value="tand_rpt_95"/>
    <property type="match status" value="2"/>
</dbReference>
<dbReference type="Gene3D" id="2.60.40.3440">
    <property type="match status" value="1"/>
</dbReference>
<organism evidence="5 6">
    <name type="scientific">Christiangramia echinicola</name>
    <dbReference type="NCBI Taxonomy" id="279359"/>
    <lineage>
        <taxon>Bacteria</taxon>
        <taxon>Pseudomonadati</taxon>
        <taxon>Bacteroidota</taxon>
        <taxon>Flavobacteriia</taxon>
        <taxon>Flavobacteriales</taxon>
        <taxon>Flavobacteriaceae</taxon>
        <taxon>Christiangramia</taxon>
    </lineage>
</organism>
<evidence type="ECO:0000256" key="1">
    <source>
        <dbReference type="ARBA" id="ARBA00022729"/>
    </source>
</evidence>
<dbReference type="PANTHER" id="PTHR24273:SF32">
    <property type="entry name" value="HYALIN"/>
    <property type="match status" value="1"/>
</dbReference>
<evidence type="ECO:0000313" key="6">
    <source>
        <dbReference type="Proteomes" id="UP000198858"/>
    </source>
</evidence>
<dbReference type="PANTHER" id="PTHR24273">
    <property type="entry name" value="FI04643P-RELATED"/>
    <property type="match status" value="1"/>
</dbReference>
<dbReference type="InterPro" id="IPR026444">
    <property type="entry name" value="Secre_tail"/>
</dbReference>
<accession>A0A1H1L1B8</accession>
<keyword evidence="1" id="KW-0732">Signal</keyword>
<dbReference type="SUPFAM" id="SSF101898">
    <property type="entry name" value="NHL repeat"/>
    <property type="match status" value="1"/>
</dbReference>
<dbReference type="PROSITE" id="PS50825">
    <property type="entry name" value="HYR"/>
    <property type="match status" value="2"/>
</dbReference>
<dbReference type="PROSITE" id="PS51125">
    <property type="entry name" value="NHL"/>
    <property type="match status" value="2"/>
</dbReference>